<dbReference type="RefSeq" id="WP_335422240.1">
    <property type="nucleotide sequence ID" value="NZ_JBALHR010000004.1"/>
</dbReference>
<accession>A0ABU8BVV3</accession>
<dbReference type="CDD" id="cd00090">
    <property type="entry name" value="HTH_ARSR"/>
    <property type="match status" value="1"/>
</dbReference>
<protein>
    <submittedName>
        <fullName evidence="2">Helix-turn-helix domain-containing protein</fullName>
    </submittedName>
</protein>
<feature type="domain" description="HTH arsR-type" evidence="1">
    <location>
        <begin position="1"/>
        <end position="94"/>
    </location>
</feature>
<dbReference type="Gene3D" id="1.10.10.10">
    <property type="entry name" value="Winged helix-like DNA-binding domain superfamily/Winged helix DNA-binding domain"/>
    <property type="match status" value="1"/>
</dbReference>
<organism evidence="2 3">
    <name type="scientific">Gemmobacter denitrificans</name>
    <dbReference type="NCBI Taxonomy" id="3123040"/>
    <lineage>
        <taxon>Bacteria</taxon>
        <taxon>Pseudomonadati</taxon>
        <taxon>Pseudomonadota</taxon>
        <taxon>Alphaproteobacteria</taxon>
        <taxon>Rhodobacterales</taxon>
        <taxon>Paracoccaceae</taxon>
        <taxon>Gemmobacter</taxon>
    </lineage>
</organism>
<evidence type="ECO:0000313" key="3">
    <source>
        <dbReference type="Proteomes" id="UP001431963"/>
    </source>
</evidence>
<dbReference type="InterPro" id="IPR052543">
    <property type="entry name" value="HTH_Metal-responsive_Reg"/>
</dbReference>
<dbReference type="PRINTS" id="PR00778">
    <property type="entry name" value="HTHARSR"/>
</dbReference>
<evidence type="ECO:0000259" key="1">
    <source>
        <dbReference type="PROSITE" id="PS50987"/>
    </source>
</evidence>
<dbReference type="InterPro" id="IPR011991">
    <property type="entry name" value="ArsR-like_HTH"/>
</dbReference>
<proteinExistence type="predicted"/>
<name>A0ABU8BVV3_9RHOB</name>
<dbReference type="InterPro" id="IPR001845">
    <property type="entry name" value="HTH_ArsR_DNA-bd_dom"/>
</dbReference>
<dbReference type="PROSITE" id="PS50987">
    <property type="entry name" value="HTH_ARSR_2"/>
    <property type="match status" value="1"/>
</dbReference>
<reference evidence="2" key="1">
    <citation type="submission" date="2024-02" db="EMBL/GenBank/DDBJ databases">
        <title>Genome sequences of strain Gemmobacter sp. JM10B15.</title>
        <authorList>
            <person name="Zhang M."/>
        </authorList>
    </citation>
    <scope>NUCLEOTIDE SEQUENCE</scope>
    <source>
        <strain evidence="2">JM10B15</strain>
    </source>
</reference>
<sequence length="240" mass="25223">MKDGPDLARIAALIGDPARANMLTALLAGAALTVTELANESGITVQTASGHLARLAAGGLVEARMSGRHKYYALAGPEVAGVLESLLGLAAARGHLRHRPGPRDEGLRAARVCYDHLAGAAGVQLHDSLVARGHLLLGQDGPVLTEPGRAFLAGLGLSLAPSRRPLCRQCLDWSERRNHLAGALGAALLQHMLGQTWIRRPEGGRLLQFSDQGRRAFDAAFPPVQAECAPAARSATRART</sequence>
<dbReference type="PANTHER" id="PTHR39168:SF1">
    <property type="entry name" value="TRANSCRIPTIONAL REGULATORY PROTEIN"/>
    <property type="match status" value="1"/>
</dbReference>
<dbReference type="InterPro" id="IPR036388">
    <property type="entry name" value="WH-like_DNA-bd_sf"/>
</dbReference>
<dbReference type="EMBL" id="JBALHR010000004">
    <property type="protein sequence ID" value="MEH7828368.1"/>
    <property type="molecule type" value="Genomic_DNA"/>
</dbReference>
<evidence type="ECO:0000313" key="2">
    <source>
        <dbReference type="EMBL" id="MEH7828368.1"/>
    </source>
</evidence>
<gene>
    <name evidence="2" type="ORF">V6590_09400</name>
</gene>
<dbReference type="SUPFAM" id="SSF46785">
    <property type="entry name" value="Winged helix' DNA-binding domain"/>
    <property type="match status" value="1"/>
</dbReference>
<comment type="caution">
    <text evidence="2">The sequence shown here is derived from an EMBL/GenBank/DDBJ whole genome shotgun (WGS) entry which is preliminary data.</text>
</comment>
<dbReference type="SMART" id="SM00418">
    <property type="entry name" value="HTH_ARSR"/>
    <property type="match status" value="1"/>
</dbReference>
<keyword evidence="3" id="KW-1185">Reference proteome</keyword>
<dbReference type="PANTHER" id="PTHR39168">
    <property type="entry name" value="TRANSCRIPTIONAL REGULATOR-RELATED"/>
    <property type="match status" value="1"/>
</dbReference>
<dbReference type="Pfam" id="PF12840">
    <property type="entry name" value="HTH_20"/>
    <property type="match status" value="1"/>
</dbReference>
<dbReference type="NCBIfam" id="NF033788">
    <property type="entry name" value="HTH_metalloreg"/>
    <property type="match status" value="1"/>
</dbReference>
<dbReference type="Proteomes" id="UP001431963">
    <property type="component" value="Unassembled WGS sequence"/>
</dbReference>
<dbReference type="InterPro" id="IPR036390">
    <property type="entry name" value="WH_DNA-bd_sf"/>
</dbReference>